<dbReference type="EMBL" id="JACEIK010001894">
    <property type="protein sequence ID" value="MCD7472942.1"/>
    <property type="molecule type" value="Genomic_DNA"/>
</dbReference>
<accession>A0ABS8TN49</accession>
<organism evidence="1 2">
    <name type="scientific">Datura stramonium</name>
    <name type="common">Jimsonweed</name>
    <name type="synonym">Common thornapple</name>
    <dbReference type="NCBI Taxonomy" id="4076"/>
    <lineage>
        <taxon>Eukaryota</taxon>
        <taxon>Viridiplantae</taxon>
        <taxon>Streptophyta</taxon>
        <taxon>Embryophyta</taxon>
        <taxon>Tracheophyta</taxon>
        <taxon>Spermatophyta</taxon>
        <taxon>Magnoliopsida</taxon>
        <taxon>eudicotyledons</taxon>
        <taxon>Gunneridae</taxon>
        <taxon>Pentapetalae</taxon>
        <taxon>asterids</taxon>
        <taxon>lamiids</taxon>
        <taxon>Solanales</taxon>
        <taxon>Solanaceae</taxon>
        <taxon>Solanoideae</taxon>
        <taxon>Datureae</taxon>
        <taxon>Datura</taxon>
    </lineage>
</organism>
<protein>
    <submittedName>
        <fullName evidence="1">Uncharacterized protein</fullName>
    </submittedName>
</protein>
<comment type="caution">
    <text evidence="1">The sequence shown here is derived from an EMBL/GenBank/DDBJ whole genome shotgun (WGS) entry which is preliminary data.</text>
</comment>
<feature type="non-terminal residue" evidence="1">
    <location>
        <position position="1"/>
    </location>
</feature>
<name>A0ABS8TN49_DATST</name>
<gene>
    <name evidence="1" type="ORF">HAX54_014379</name>
</gene>
<evidence type="ECO:0000313" key="2">
    <source>
        <dbReference type="Proteomes" id="UP000823775"/>
    </source>
</evidence>
<dbReference type="Proteomes" id="UP000823775">
    <property type="component" value="Unassembled WGS sequence"/>
</dbReference>
<keyword evidence="2" id="KW-1185">Reference proteome</keyword>
<sequence>ALKRCLRLRPDHVVSCEPSSKGAKSSRHEDLRSIFNQLLHILYNNANIPF</sequence>
<evidence type="ECO:0000313" key="1">
    <source>
        <dbReference type="EMBL" id="MCD7472942.1"/>
    </source>
</evidence>
<reference evidence="1 2" key="1">
    <citation type="journal article" date="2021" name="BMC Genomics">
        <title>Datura genome reveals duplications of psychoactive alkaloid biosynthetic genes and high mutation rate following tissue culture.</title>
        <authorList>
            <person name="Rajewski A."/>
            <person name="Carter-House D."/>
            <person name="Stajich J."/>
            <person name="Litt A."/>
        </authorList>
    </citation>
    <scope>NUCLEOTIDE SEQUENCE [LARGE SCALE GENOMIC DNA]</scope>
    <source>
        <strain evidence="1">AR-01</strain>
    </source>
</reference>
<proteinExistence type="predicted"/>